<keyword evidence="9" id="KW-0812">Transmembrane</keyword>
<evidence type="ECO:0000259" key="10">
    <source>
        <dbReference type="PROSITE" id="PS50106"/>
    </source>
</evidence>
<dbReference type="Pfam" id="PF13180">
    <property type="entry name" value="PDZ_2"/>
    <property type="match status" value="2"/>
</dbReference>
<evidence type="ECO:0000256" key="9">
    <source>
        <dbReference type="SAM" id="Phobius"/>
    </source>
</evidence>
<feature type="binding site" evidence="8">
    <location>
        <position position="85"/>
    </location>
    <ligand>
        <name>substrate</name>
    </ligand>
</feature>
<dbReference type="Proteomes" id="UP000325116">
    <property type="component" value="Unassembled WGS sequence"/>
</dbReference>
<dbReference type="GO" id="GO:0006508">
    <property type="term" value="P:proteolysis"/>
    <property type="evidence" value="ECO:0007669"/>
    <property type="project" value="UniProtKB-KW"/>
</dbReference>
<comment type="similarity">
    <text evidence="1">Belongs to the peptidase S1C family.</text>
</comment>
<keyword evidence="2" id="KW-0645">Protease</keyword>
<feature type="active site" description="Charge relay system" evidence="7">
    <location>
        <position position="136"/>
    </location>
</feature>
<dbReference type="InterPro" id="IPR009003">
    <property type="entry name" value="Peptidase_S1_PA"/>
</dbReference>
<dbReference type="PANTHER" id="PTHR22939:SF129">
    <property type="entry name" value="SERINE PROTEASE HTRA2, MITOCHONDRIAL"/>
    <property type="match status" value="1"/>
</dbReference>
<evidence type="ECO:0000256" key="3">
    <source>
        <dbReference type="ARBA" id="ARBA00022729"/>
    </source>
</evidence>
<feature type="binding site" evidence="8">
    <location>
        <begin position="240"/>
        <end position="242"/>
    </location>
    <ligand>
        <name>substrate</name>
    </ligand>
</feature>
<dbReference type="SUPFAM" id="SSF50494">
    <property type="entry name" value="Trypsin-like serine proteases"/>
    <property type="match status" value="1"/>
</dbReference>
<dbReference type="RefSeq" id="WP_147759088.1">
    <property type="nucleotide sequence ID" value="NZ_SAXT01000006.1"/>
</dbReference>
<evidence type="ECO:0000256" key="5">
    <source>
        <dbReference type="ARBA" id="ARBA00022801"/>
    </source>
</evidence>
<keyword evidence="5" id="KW-0378">Hydrolase</keyword>
<dbReference type="InterPro" id="IPR036034">
    <property type="entry name" value="PDZ_sf"/>
</dbReference>
<dbReference type="SMART" id="SM00228">
    <property type="entry name" value="PDZ"/>
    <property type="match status" value="2"/>
</dbReference>
<dbReference type="PROSITE" id="PS50106">
    <property type="entry name" value="PDZ"/>
    <property type="match status" value="2"/>
</dbReference>
<name>A0A5C8CE52_9SPIR</name>
<dbReference type="Pfam" id="PF13365">
    <property type="entry name" value="Trypsin_2"/>
    <property type="match status" value="1"/>
</dbReference>
<dbReference type="Gene3D" id="2.40.10.120">
    <property type="match status" value="1"/>
</dbReference>
<feature type="transmembrane region" description="Helical" evidence="9">
    <location>
        <begin position="7"/>
        <end position="30"/>
    </location>
</feature>
<proteinExistence type="inferred from homology"/>
<dbReference type="InterPro" id="IPR001940">
    <property type="entry name" value="Peptidase_S1C"/>
</dbReference>
<organism evidence="11 12">
    <name type="scientific">Brachyspira aalborgi</name>
    <dbReference type="NCBI Taxonomy" id="29522"/>
    <lineage>
        <taxon>Bacteria</taxon>
        <taxon>Pseudomonadati</taxon>
        <taxon>Spirochaetota</taxon>
        <taxon>Spirochaetia</taxon>
        <taxon>Brachyspirales</taxon>
        <taxon>Brachyspiraceae</taxon>
        <taxon>Brachyspira</taxon>
    </lineage>
</organism>
<dbReference type="Gene3D" id="2.30.42.10">
    <property type="match status" value="2"/>
</dbReference>
<keyword evidence="4" id="KW-0677">Repeat</keyword>
<dbReference type="SUPFAM" id="SSF50156">
    <property type="entry name" value="PDZ domain-like"/>
    <property type="match status" value="2"/>
</dbReference>
<comment type="caution">
    <text evidence="11">The sequence shown here is derived from an EMBL/GenBank/DDBJ whole genome shotgun (WGS) entry which is preliminary data.</text>
</comment>
<keyword evidence="3" id="KW-0732">Signal</keyword>
<reference evidence="11 12" key="1">
    <citation type="journal article" date="1992" name="Lakartidningen">
        <title>[Penicillin V and not amoxicillin is the first choice preparation in acute otitis].</title>
        <authorList>
            <person name="Kamme C."/>
            <person name="Lundgren K."/>
            <person name="Prellner K."/>
        </authorList>
    </citation>
    <scope>NUCLEOTIDE SEQUENCE [LARGE SCALE GENOMIC DNA]</scope>
    <source>
        <strain evidence="11 12">W1</strain>
    </source>
</reference>
<evidence type="ECO:0000313" key="12">
    <source>
        <dbReference type="Proteomes" id="UP000325116"/>
    </source>
</evidence>
<evidence type="ECO:0000256" key="2">
    <source>
        <dbReference type="ARBA" id="ARBA00022670"/>
    </source>
</evidence>
<dbReference type="EMBL" id="SAXT01000006">
    <property type="protein sequence ID" value="TXJ11236.1"/>
    <property type="molecule type" value="Genomic_DNA"/>
</dbReference>
<feature type="active site" description="Charge relay system" evidence="7">
    <location>
        <position position="242"/>
    </location>
</feature>
<accession>A0A5C8CE52</accession>
<evidence type="ECO:0000256" key="6">
    <source>
        <dbReference type="ARBA" id="ARBA00022825"/>
    </source>
</evidence>
<evidence type="ECO:0000256" key="4">
    <source>
        <dbReference type="ARBA" id="ARBA00022737"/>
    </source>
</evidence>
<keyword evidence="9" id="KW-0472">Membrane</keyword>
<feature type="binding site" evidence="8">
    <location>
        <position position="136"/>
    </location>
    <ligand>
        <name>substrate</name>
    </ligand>
</feature>
<dbReference type="CDD" id="cd10839">
    <property type="entry name" value="cpPDZ1_DegP-like"/>
    <property type="match status" value="1"/>
</dbReference>
<dbReference type="PANTHER" id="PTHR22939">
    <property type="entry name" value="SERINE PROTEASE FAMILY S1C HTRA-RELATED"/>
    <property type="match status" value="1"/>
</dbReference>
<protein>
    <submittedName>
        <fullName evidence="11">Do family serine endopeptidase</fullName>
    </submittedName>
</protein>
<dbReference type="InterPro" id="IPR011782">
    <property type="entry name" value="Pept_S1C_Do"/>
</dbReference>
<dbReference type="NCBIfam" id="TIGR02037">
    <property type="entry name" value="degP_htrA_DO"/>
    <property type="match status" value="1"/>
</dbReference>
<feature type="domain" description="PDZ" evidence="10">
    <location>
        <begin position="407"/>
        <end position="473"/>
    </location>
</feature>
<sequence length="504" mass="55527">MNQKKSSFMFFLNLGLTFTLVGIIISFFIFSYEKNYKKDNFTVYAQAAPQKVAFSGSIDGALQVESAIREVVNKNMDAVVNISTEIEARQTEQDRYADEFFRFFFGDQVPRQRRNQRSLGSGFIVNEDGYVLSNYHVVKGATKIMVLLYGETEELPAKLIGYDEAYDLALLQIEANRTFPYVSLGDSDAIEPGEFAIAIGNPYGLNNTVTFGIVSAKGRSDVGANRYQRYIQTDVAINPGNSGGPLFNIYGQVIGINTLIYSTSGGNIGIGFATPINIATSVMNELKETGKVTRGYLGIYLQDIDGNLARGLNVRQGSGVYVSEVIPDSPASRGGIQDGDIITEFDGDKMTKSADLFNKVATTKVGKQVTVKYLRGGKERIAKVTIEARMEDAEEIPSGRSLPNRGQSNNSRSWMGLDVSDITPEISQRLQIRNNERGVVVLNISQSSKAYQSGLRAGDVIKAINGRTISNISDYNNFVKSYGNEKSYTITIKRARMTYVIIVE</sequence>
<gene>
    <name evidence="11" type="ORF">EPJ80_11060</name>
</gene>
<keyword evidence="6" id="KW-0720">Serine protease</keyword>
<dbReference type="PRINTS" id="PR00834">
    <property type="entry name" value="PROTEASES2C"/>
</dbReference>
<feature type="active site" description="Charge relay system" evidence="7">
    <location>
        <position position="167"/>
    </location>
</feature>
<keyword evidence="9" id="KW-1133">Transmembrane helix</keyword>
<evidence type="ECO:0000313" key="11">
    <source>
        <dbReference type="EMBL" id="TXJ11236.1"/>
    </source>
</evidence>
<evidence type="ECO:0000256" key="8">
    <source>
        <dbReference type="PIRSR" id="PIRSR611782-2"/>
    </source>
</evidence>
<dbReference type="GO" id="GO:0004252">
    <property type="term" value="F:serine-type endopeptidase activity"/>
    <property type="evidence" value="ECO:0007669"/>
    <property type="project" value="InterPro"/>
</dbReference>
<dbReference type="AlphaFoldDB" id="A0A5C8CE52"/>
<dbReference type="InterPro" id="IPR001478">
    <property type="entry name" value="PDZ"/>
</dbReference>
<evidence type="ECO:0000256" key="1">
    <source>
        <dbReference type="ARBA" id="ARBA00010541"/>
    </source>
</evidence>
<evidence type="ECO:0000256" key="7">
    <source>
        <dbReference type="PIRSR" id="PIRSR611782-1"/>
    </source>
</evidence>
<feature type="domain" description="PDZ" evidence="10">
    <location>
        <begin position="298"/>
        <end position="347"/>
    </location>
</feature>
<feature type="binding site" evidence="8">
    <location>
        <position position="167"/>
    </location>
    <ligand>
        <name>substrate</name>
    </ligand>
</feature>